<evidence type="ECO:0000256" key="2">
    <source>
        <dbReference type="ARBA" id="ARBA00022771"/>
    </source>
</evidence>
<proteinExistence type="predicted"/>
<dbReference type="PROSITE" id="PS50053">
    <property type="entry name" value="UBIQUITIN_2"/>
    <property type="match status" value="1"/>
</dbReference>
<dbReference type="InterPro" id="IPR013083">
    <property type="entry name" value="Znf_RING/FYVE/PHD"/>
</dbReference>
<evidence type="ECO:0000256" key="5">
    <source>
        <dbReference type="SAM" id="MobiDB-lite"/>
    </source>
</evidence>
<dbReference type="SUPFAM" id="SSF57850">
    <property type="entry name" value="RING/U-box"/>
    <property type="match status" value="1"/>
</dbReference>
<comment type="caution">
    <text evidence="8">The sequence shown here is derived from an EMBL/GenBank/DDBJ whole genome shotgun (WGS) entry which is preliminary data.</text>
</comment>
<dbReference type="PROSITE" id="PS50089">
    <property type="entry name" value="ZF_RING_2"/>
    <property type="match status" value="1"/>
</dbReference>
<feature type="domain" description="RING-type" evidence="7">
    <location>
        <begin position="138"/>
        <end position="184"/>
    </location>
</feature>
<dbReference type="Pfam" id="PF11976">
    <property type="entry name" value="Rad60-SLD"/>
    <property type="match status" value="1"/>
</dbReference>
<dbReference type="GO" id="GO:0008270">
    <property type="term" value="F:zinc ion binding"/>
    <property type="evidence" value="ECO:0007669"/>
    <property type="project" value="UniProtKB-KW"/>
</dbReference>
<evidence type="ECO:0008006" key="10">
    <source>
        <dbReference type="Google" id="ProtNLM"/>
    </source>
</evidence>
<gene>
    <name evidence="8" type="ORF">PENTCL1PPCAC_23942</name>
</gene>
<dbReference type="Pfam" id="PF13920">
    <property type="entry name" value="zf-C3HC4_3"/>
    <property type="match status" value="1"/>
</dbReference>
<protein>
    <recommendedName>
        <fullName evidence="10">RING-type domain-containing protein</fullName>
    </recommendedName>
</protein>
<evidence type="ECO:0000256" key="1">
    <source>
        <dbReference type="ARBA" id="ARBA00022723"/>
    </source>
</evidence>
<evidence type="ECO:0000313" key="8">
    <source>
        <dbReference type="EMBL" id="GMT01768.1"/>
    </source>
</evidence>
<reference evidence="8" key="1">
    <citation type="submission" date="2023-10" db="EMBL/GenBank/DDBJ databases">
        <title>Genome assembly of Pristionchus species.</title>
        <authorList>
            <person name="Yoshida K."/>
            <person name="Sommer R.J."/>
        </authorList>
    </citation>
    <scope>NUCLEOTIDE SEQUENCE</scope>
    <source>
        <strain evidence="8">RS0144</strain>
    </source>
</reference>
<evidence type="ECO:0000256" key="3">
    <source>
        <dbReference type="ARBA" id="ARBA00022833"/>
    </source>
</evidence>
<evidence type="ECO:0000256" key="4">
    <source>
        <dbReference type="PROSITE-ProRule" id="PRU00175"/>
    </source>
</evidence>
<accession>A0AAV5U5P2</accession>
<dbReference type="InterPro" id="IPR017907">
    <property type="entry name" value="Znf_RING_CS"/>
</dbReference>
<evidence type="ECO:0000313" key="9">
    <source>
        <dbReference type="Proteomes" id="UP001432027"/>
    </source>
</evidence>
<dbReference type="Gene3D" id="3.30.40.10">
    <property type="entry name" value="Zinc/RING finger domain, C3HC4 (zinc finger)"/>
    <property type="match status" value="1"/>
</dbReference>
<dbReference type="InterPro" id="IPR000626">
    <property type="entry name" value="Ubiquitin-like_dom"/>
</dbReference>
<dbReference type="SMART" id="SM00184">
    <property type="entry name" value="RING"/>
    <property type="match status" value="1"/>
</dbReference>
<feature type="region of interest" description="Disordered" evidence="5">
    <location>
        <begin position="194"/>
        <end position="216"/>
    </location>
</feature>
<keyword evidence="1" id="KW-0479">Metal-binding</keyword>
<feature type="domain" description="Ubiquitin-like" evidence="6">
    <location>
        <begin position="22"/>
        <end position="99"/>
    </location>
</feature>
<dbReference type="PANTHER" id="PTHR16450:SF1">
    <property type="entry name" value="PROTEIN CBG12045"/>
    <property type="match status" value="1"/>
</dbReference>
<dbReference type="PROSITE" id="PS00518">
    <property type="entry name" value="ZF_RING_1"/>
    <property type="match status" value="1"/>
</dbReference>
<name>A0AAV5U5P2_9BILA</name>
<evidence type="ECO:0000259" key="6">
    <source>
        <dbReference type="PROSITE" id="PS50053"/>
    </source>
</evidence>
<dbReference type="Gene3D" id="3.10.20.90">
    <property type="entry name" value="Phosphatidylinositol 3-kinase Catalytic Subunit, Chain A, domain 1"/>
    <property type="match status" value="1"/>
</dbReference>
<evidence type="ECO:0000259" key="7">
    <source>
        <dbReference type="PROSITE" id="PS50089"/>
    </source>
</evidence>
<sequence length="216" mass="24036">FPMGDETSSTGAIDGGTLYGRDTLLLKCGGEDGSEIHFKVRNTVRMQKLMCAYASRTGYNVAALRFMYNGERVKDDDTPTALWMQDGDYIEVYYEQSADSAAGPSWATHLSKNEREERIKKLQEEEKSSPVSSVSRSCRVCFADNPLRRAAFIACGHIVCQVCALRIAGKATEEGRRLVCPYCRADTRIVPLFEDTDSSDEPPAKKARQMRANSQP</sequence>
<dbReference type="InterPro" id="IPR029071">
    <property type="entry name" value="Ubiquitin-like_domsf"/>
</dbReference>
<feature type="non-terminal residue" evidence="8">
    <location>
        <position position="1"/>
    </location>
</feature>
<organism evidence="8 9">
    <name type="scientific">Pristionchus entomophagus</name>
    <dbReference type="NCBI Taxonomy" id="358040"/>
    <lineage>
        <taxon>Eukaryota</taxon>
        <taxon>Metazoa</taxon>
        <taxon>Ecdysozoa</taxon>
        <taxon>Nematoda</taxon>
        <taxon>Chromadorea</taxon>
        <taxon>Rhabditida</taxon>
        <taxon>Rhabditina</taxon>
        <taxon>Diplogasteromorpha</taxon>
        <taxon>Diplogasteroidea</taxon>
        <taxon>Neodiplogasteridae</taxon>
        <taxon>Pristionchus</taxon>
    </lineage>
</organism>
<dbReference type="InterPro" id="IPR001841">
    <property type="entry name" value="Znf_RING"/>
</dbReference>
<dbReference type="PANTHER" id="PTHR16450">
    <property type="entry name" value="RING FINGER PROTEIN 186"/>
    <property type="match status" value="1"/>
</dbReference>
<dbReference type="SUPFAM" id="SSF54236">
    <property type="entry name" value="Ubiquitin-like"/>
    <property type="match status" value="1"/>
</dbReference>
<keyword evidence="3" id="KW-0862">Zinc</keyword>
<keyword evidence="9" id="KW-1185">Reference proteome</keyword>
<keyword evidence="2 4" id="KW-0863">Zinc-finger</keyword>
<dbReference type="EMBL" id="BTSX01000005">
    <property type="protein sequence ID" value="GMT01768.1"/>
    <property type="molecule type" value="Genomic_DNA"/>
</dbReference>
<dbReference type="InterPro" id="IPR022617">
    <property type="entry name" value="Rad60/SUMO-like_dom"/>
</dbReference>
<dbReference type="Proteomes" id="UP001432027">
    <property type="component" value="Unassembled WGS sequence"/>
</dbReference>
<dbReference type="AlphaFoldDB" id="A0AAV5U5P2"/>